<evidence type="ECO:0000313" key="2">
    <source>
        <dbReference type="EMBL" id="TGO07683.1"/>
    </source>
</evidence>
<organism evidence="2 3">
    <name type="scientific">Botrytis tulipae</name>
    <dbReference type="NCBI Taxonomy" id="87230"/>
    <lineage>
        <taxon>Eukaryota</taxon>
        <taxon>Fungi</taxon>
        <taxon>Dikarya</taxon>
        <taxon>Ascomycota</taxon>
        <taxon>Pezizomycotina</taxon>
        <taxon>Leotiomycetes</taxon>
        <taxon>Helotiales</taxon>
        <taxon>Sclerotiniaceae</taxon>
        <taxon>Botrytis</taxon>
    </lineage>
</organism>
<evidence type="ECO:0000313" key="3">
    <source>
        <dbReference type="Proteomes" id="UP000297777"/>
    </source>
</evidence>
<feature type="region of interest" description="Disordered" evidence="1">
    <location>
        <begin position="26"/>
        <end position="46"/>
    </location>
</feature>
<keyword evidence="3" id="KW-1185">Reference proteome</keyword>
<protein>
    <submittedName>
        <fullName evidence="2">Uncharacterized protein</fullName>
    </submittedName>
</protein>
<dbReference type="AlphaFoldDB" id="A0A4Z1EAW9"/>
<accession>A0A4Z1EAW9</accession>
<dbReference type="Proteomes" id="UP000297777">
    <property type="component" value="Unassembled WGS sequence"/>
</dbReference>
<reference evidence="2 3" key="1">
    <citation type="submission" date="2017-12" db="EMBL/GenBank/DDBJ databases">
        <title>Comparative genomics of Botrytis spp.</title>
        <authorList>
            <person name="Valero-Jimenez C.A."/>
            <person name="Tapia P."/>
            <person name="Veloso J."/>
            <person name="Silva-Moreno E."/>
            <person name="Staats M."/>
            <person name="Valdes J.H."/>
            <person name="Van Kan J.A.L."/>
        </authorList>
    </citation>
    <scope>NUCLEOTIDE SEQUENCE [LARGE SCALE GENOMIC DNA]</scope>
    <source>
        <strain evidence="2 3">Bt9001</strain>
    </source>
</reference>
<name>A0A4Z1EAW9_9HELO</name>
<gene>
    <name evidence="2" type="ORF">BTUL_0255g00050</name>
</gene>
<sequence>MRTRLLLSVSASCDIHKPVPKERFARDYYDPTSQRKNTVKYGTAAG</sequence>
<evidence type="ECO:0000256" key="1">
    <source>
        <dbReference type="SAM" id="MobiDB-lite"/>
    </source>
</evidence>
<dbReference type="EMBL" id="PQXH01000255">
    <property type="protein sequence ID" value="TGO07683.1"/>
    <property type="molecule type" value="Genomic_DNA"/>
</dbReference>
<comment type="caution">
    <text evidence="2">The sequence shown here is derived from an EMBL/GenBank/DDBJ whole genome shotgun (WGS) entry which is preliminary data.</text>
</comment>
<proteinExistence type="predicted"/>